<dbReference type="HOGENOM" id="CLU_3092721_0_0_1"/>
<dbReference type="VEuPathDB" id="HostDB:ENSMUSG00000025930"/>
<dbReference type="ExpressionAtlas" id="A0A087WRR6">
    <property type="expression patterns" value="baseline and differential"/>
</dbReference>
<keyword evidence="4" id="KW-1185">Reference proteome</keyword>
<dbReference type="AlphaFoldDB" id="A0A087WRR6"/>
<accession>A0A087WRR6</accession>
<evidence type="ECO:0000313" key="3">
    <source>
        <dbReference type="MGI" id="MGI:1333884"/>
    </source>
</evidence>
<reference evidence="2" key="4">
    <citation type="submission" date="2025-09" db="UniProtKB">
        <authorList>
            <consortium name="Ensembl"/>
        </authorList>
    </citation>
    <scope>IDENTIFICATION</scope>
    <source>
        <strain evidence="2">C57BL/6J</strain>
    </source>
</reference>
<dbReference type="AGR" id="MGI:1333884"/>
<proteinExistence type="predicted"/>
<organism evidence="2 4">
    <name type="scientific">Mus musculus</name>
    <name type="common">Mouse</name>
    <dbReference type="NCBI Taxonomy" id="10090"/>
    <lineage>
        <taxon>Eukaryota</taxon>
        <taxon>Metazoa</taxon>
        <taxon>Chordata</taxon>
        <taxon>Craniata</taxon>
        <taxon>Vertebrata</taxon>
        <taxon>Euteleostomi</taxon>
        <taxon>Mammalia</taxon>
        <taxon>Eutheria</taxon>
        <taxon>Euarchontoglires</taxon>
        <taxon>Glires</taxon>
        <taxon>Rodentia</taxon>
        <taxon>Myomorpha</taxon>
        <taxon>Muroidea</taxon>
        <taxon>Muridae</taxon>
        <taxon>Murinae</taxon>
        <taxon>Mus</taxon>
        <taxon>Mus</taxon>
    </lineage>
</organism>
<dbReference type="Bgee" id="ENSMUSG00000025930">
    <property type="expression patterns" value="Expressed in respiratory primordium and 104 other cell types or tissues"/>
</dbReference>
<feature type="non-terminal residue" evidence="2">
    <location>
        <position position="1"/>
    </location>
</feature>
<protein>
    <submittedName>
        <fullName evidence="2">Musculin</fullName>
    </submittedName>
</protein>
<reference evidence="2" key="3">
    <citation type="submission" date="2025-08" db="UniProtKB">
        <authorList>
            <consortium name="Ensembl"/>
        </authorList>
    </citation>
    <scope>IDENTIFICATION</scope>
    <source>
        <strain evidence="2">C57BL/6J</strain>
    </source>
</reference>
<reference evidence="2 4" key="2">
    <citation type="journal article" date="2011" name="PLoS Biol.">
        <title>Modernizing reference genome assemblies.</title>
        <authorList>
            <person name="Church D.M."/>
            <person name="Schneider V.A."/>
            <person name="Graves T."/>
            <person name="Auger K."/>
            <person name="Cunningham F."/>
            <person name="Bouk N."/>
            <person name="Chen H.C."/>
            <person name="Agarwala R."/>
            <person name="McLaren W.M."/>
            <person name="Ritchie G.R."/>
            <person name="Albracht D."/>
            <person name="Kremitzki M."/>
            <person name="Rock S."/>
            <person name="Kotkiewicz H."/>
            <person name="Kremitzki C."/>
            <person name="Wollam A."/>
            <person name="Trani L."/>
            <person name="Fulton L."/>
            <person name="Fulton R."/>
            <person name="Matthews L."/>
            <person name="Whitehead S."/>
            <person name="Chow W."/>
            <person name="Torrance J."/>
            <person name="Dunn M."/>
            <person name="Harden G."/>
            <person name="Threadgold G."/>
            <person name="Wood J."/>
            <person name="Collins J."/>
            <person name="Heath P."/>
            <person name="Griffiths G."/>
            <person name="Pelan S."/>
            <person name="Grafham D."/>
            <person name="Eichler E.E."/>
            <person name="Weinstock G."/>
            <person name="Mardis E.R."/>
            <person name="Wilson R.K."/>
            <person name="Howe K."/>
            <person name="Flicek P."/>
            <person name="Hubbard T."/>
        </authorList>
    </citation>
    <scope>NUCLEOTIDE SEQUENCE [LARGE SCALE GENOMIC DNA]</scope>
    <source>
        <strain evidence="2 4">C57BL/6J</strain>
    </source>
</reference>
<dbReference type="Proteomes" id="UP000000589">
    <property type="component" value="Chromosome 1"/>
</dbReference>
<name>A0A087WRR6_MOUSE</name>
<evidence type="ECO:0000256" key="1">
    <source>
        <dbReference type="SAM" id="MobiDB-lite"/>
    </source>
</evidence>
<evidence type="ECO:0000313" key="4">
    <source>
        <dbReference type="Proteomes" id="UP000000589"/>
    </source>
</evidence>
<dbReference type="Antibodypedia" id="25121">
    <property type="antibodies" value="238 antibodies from 29 providers"/>
</dbReference>
<dbReference type="GeneTree" id="ENSGT00940000160438"/>
<sequence length="52" mass="5347">AARHQAFQTGHAAPGFQLHRAPAPAAAGGPLRGQLCAPCEPEKSCGQPMRKA</sequence>
<feature type="region of interest" description="Disordered" evidence="1">
    <location>
        <begin position="1"/>
        <end position="30"/>
    </location>
</feature>
<dbReference type="Ensembl" id="ENSMUST00000190719.2">
    <property type="protein sequence ID" value="ENSMUSP00000140741.2"/>
    <property type="gene ID" value="ENSMUSG00000025930.7"/>
</dbReference>
<gene>
    <name evidence="2 3" type="primary">Msc</name>
</gene>
<dbReference type="MGI" id="MGI:1333884">
    <property type="gene designation" value="Msc"/>
</dbReference>
<evidence type="ECO:0000313" key="2">
    <source>
        <dbReference type="Ensembl" id="ENSMUSP00000140741.2"/>
    </source>
</evidence>
<reference evidence="2 4" key="1">
    <citation type="journal article" date="2009" name="PLoS Biol.">
        <title>Lineage-specific biology revealed by a finished genome assembly of the mouse.</title>
        <authorList>
            <consortium name="Mouse Genome Sequencing Consortium"/>
            <person name="Church D.M."/>
            <person name="Goodstadt L."/>
            <person name="Hillier L.W."/>
            <person name="Zody M.C."/>
            <person name="Goldstein S."/>
            <person name="She X."/>
            <person name="Bult C.J."/>
            <person name="Agarwala R."/>
            <person name="Cherry J.L."/>
            <person name="DiCuccio M."/>
            <person name="Hlavina W."/>
            <person name="Kapustin Y."/>
            <person name="Meric P."/>
            <person name="Maglott D."/>
            <person name="Birtle Z."/>
            <person name="Marques A.C."/>
            <person name="Graves T."/>
            <person name="Zhou S."/>
            <person name="Teague B."/>
            <person name="Potamousis K."/>
            <person name="Churas C."/>
            <person name="Place M."/>
            <person name="Herschleb J."/>
            <person name="Runnheim R."/>
            <person name="Forrest D."/>
            <person name="Amos-Landgraf J."/>
            <person name="Schwartz D.C."/>
            <person name="Cheng Z."/>
            <person name="Lindblad-Toh K."/>
            <person name="Eichler E.E."/>
            <person name="Ponting C.P."/>
        </authorList>
    </citation>
    <scope>NUCLEOTIDE SEQUENCE [LARGE SCALE GENOMIC DNA]</scope>
    <source>
        <strain evidence="2 4">C57BL/6J</strain>
    </source>
</reference>